<evidence type="ECO:0000256" key="3">
    <source>
        <dbReference type="ARBA" id="ARBA00023125"/>
    </source>
</evidence>
<dbReference type="EMBL" id="AP024238">
    <property type="protein sequence ID" value="BCO25194.1"/>
    <property type="molecule type" value="Genomic_DNA"/>
</dbReference>
<gene>
    <name evidence="6" type="ORF">MIZ03_0054</name>
</gene>
<comment type="similarity">
    <text evidence="1">Belongs to the ParB family.</text>
</comment>
<comment type="function">
    <text evidence="4">Involved in chromosome partition. Localize to both poles of the predivisional cell following completion of DNA replication. Binds to the DNA origin of replication.</text>
</comment>
<organism evidence="6 7">
    <name type="scientific">Rhodoferax lithotrophicus</name>
    <dbReference type="NCBI Taxonomy" id="2798804"/>
    <lineage>
        <taxon>Bacteria</taxon>
        <taxon>Pseudomonadati</taxon>
        <taxon>Pseudomonadota</taxon>
        <taxon>Betaproteobacteria</taxon>
        <taxon>Burkholderiales</taxon>
        <taxon>Comamonadaceae</taxon>
        <taxon>Rhodoferax</taxon>
    </lineage>
</organism>
<keyword evidence="2" id="KW-0159">Chromosome partition</keyword>
<keyword evidence="7" id="KW-1185">Reference proteome</keyword>
<dbReference type="InterPro" id="IPR036086">
    <property type="entry name" value="ParB/Sulfiredoxin_sf"/>
</dbReference>
<evidence type="ECO:0000313" key="6">
    <source>
        <dbReference type="EMBL" id="BCO25194.1"/>
    </source>
</evidence>
<evidence type="ECO:0000259" key="5">
    <source>
        <dbReference type="SMART" id="SM00470"/>
    </source>
</evidence>
<dbReference type="Pfam" id="PF02195">
    <property type="entry name" value="ParB_N"/>
    <property type="match status" value="2"/>
</dbReference>
<dbReference type="Gene3D" id="3.90.1530.30">
    <property type="match status" value="1"/>
</dbReference>
<dbReference type="PANTHER" id="PTHR33375:SF1">
    <property type="entry name" value="CHROMOSOME-PARTITIONING PROTEIN PARB-RELATED"/>
    <property type="match status" value="1"/>
</dbReference>
<dbReference type="SUPFAM" id="SSF110849">
    <property type="entry name" value="ParB/Sulfiredoxin"/>
    <property type="match status" value="1"/>
</dbReference>
<keyword evidence="3" id="KW-0238">DNA-binding</keyword>
<evidence type="ECO:0000256" key="2">
    <source>
        <dbReference type="ARBA" id="ARBA00022829"/>
    </source>
</evidence>
<dbReference type="SMART" id="SM00470">
    <property type="entry name" value="ParB"/>
    <property type="match status" value="1"/>
</dbReference>
<protein>
    <submittedName>
        <fullName evidence="6">Chromosome-partitioning protein ParB</fullName>
    </submittedName>
</protein>
<dbReference type="InterPro" id="IPR003115">
    <property type="entry name" value="ParB_N"/>
</dbReference>
<evidence type="ECO:0000313" key="7">
    <source>
        <dbReference type="Proteomes" id="UP000824366"/>
    </source>
</evidence>
<sequence length="334" mass="36057">MVTKKLKGLGRGLEALLGPTVDESLGEQGASAMAANSGVPSELLLTDMVAGQYQPRTRMDEGALYELAESIKVQGIMQPILVRRLSDADAELKRSQQSPDFAGGTSGGGAVRPVYEIIAGERRFRAAKLAGLDSVPVLVRDVPNEAAAAMALIENIQREDLNPLEEAQGVQRLIKEFGLTHETAAQAVGRSRSATSNLLRLLNLAEPVQTMLMAGDVDMGHARALLSLDRATQITAANQITAKKMSVREAESLVKKLGAEFSLVASKPKQDKSRDLKRVEEELSDLLMAQVEVRVKKRVKRAGRMDEMGELSIQFGSLDELNGLIEKLRATCSA</sequence>
<dbReference type="InterPro" id="IPR050336">
    <property type="entry name" value="Chromosome_partition/occlusion"/>
</dbReference>
<dbReference type="SUPFAM" id="SSF109709">
    <property type="entry name" value="KorB DNA-binding domain-like"/>
    <property type="match status" value="1"/>
</dbReference>
<dbReference type="CDD" id="cd16393">
    <property type="entry name" value="SPO0J_N"/>
    <property type="match status" value="1"/>
</dbReference>
<feature type="domain" description="ParB-like N-terminal" evidence="5">
    <location>
        <begin position="41"/>
        <end position="156"/>
    </location>
</feature>
<dbReference type="Pfam" id="PF17762">
    <property type="entry name" value="HTH_ParB"/>
    <property type="match status" value="1"/>
</dbReference>
<dbReference type="InterPro" id="IPR057240">
    <property type="entry name" value="ParB_dimer_C"/>
</dbReference>
<dbReference type="NCBIfam" id="TIGR00180">
    <property type="entry name" value="parB_part"/>
    <property type="match status" value="1"/>
</dbReference>
<evidence type="ECO:0000256" key="1">
    <source>
        <dbReference type="ARBA" id="ARBA00006295"/>
    </source>
</evidence>
<dbReference type="InterPro" id="IPR041468">
    <property type="entry name" value="HTH_ParB/Spo0J"/>
</dbReference>
<accession>A0ABN6CZV2</accession>
<dbReference type="Proteomes" id="UP000824366">
    <property type="component" value="Chromosome"/>
</dbReference>
<proteinExistence type="inferred from homology"/>
<dbReference type="Gene3D" id="1.10.10.2830">
    <property type="match status" value="1"/>
</dbReference>
<dbReference type="Pfam" id="PF23552">
    <property type="entry name" value="ParB_C"/>
    <property type="match status" value="1"/>
</dbReference>
<dbReference type="RefSeq" id="WP_223906433.1">
    <property type="nucleotide sequence ID" value="NZ_AP024238.1"/>
</dbReference>
<dbReference type="InterPro" id="IPR004437">
    <property type="entry name" value="ParB/RepB/Spo0J"/>
</dbReference>
<evidence type="ECO:0000256" key="4">
    <source>
        <dbReference type="ARBA" id="ARBA00025472"/>
    </source>
</evidence>
<reference evidence="6 7" key="1">
    <citation type="journal article" date="2021" name="Microbiol. Spectr.">
        <title>A Single Bacterium Capable of Oxidation and Reduction of Iron at Circumneutral pH.</title>
        <authorList>
            <person name="Kato S."/>
            <person name="Ohkuma M."/>
        </authorList>
    </citation>
    <scope>NUCLEOTIDE SEQUENCE [LARGE SCALE GENOMIC DNA]</scope>
    <source>
        <strain evidence="6 7">MIZ03</strain>
    </source>
</reference>
<name>A0ABN6CZV2_9BURK</name>
<dbReference type="PANTHER" id="PTHR33375">
    <property type="entry name" value="CHROMOSOME-PARTITIONING PROTEIN PARB-RELATED"/>
    <property type="match status" value="1"/>
</dbReference>